<reference evidence="2 3" key="1">
    <citation type="submission" date="2018-06" db="EMBL/GenBank/DDBJ databases">
        <authorList>
            <consortium name="Pathogen Informatics"/>
            <person name="Doyle S."/>
        </authorList>
    </citation>
    <scope>NUCLEOTIDE SEQUENCE [LARGE SCALE GENOMIC DNA]</scope>
    <source>
        <strain evidence="2 3">NCTC8258</strain>
    </source>
</reference>
<feature type="signal peptide" evidence="1">
    <location>
        <begin position="1"/>
        <end position="26"/>
    </location>
</feature>
<evidence type="ECO:0000313" key="3">
    <source>
        <dbReference type="Proteomes" id="UP000255509"/>
    </source>
</evidence>
<evidence type="ECO:0000256" key="1">
    <source>
        <dbReference type="SAM" id="SignalP"/>
    </source>
</evidence>
<dbReference type="EMBL" id="UGXS01000004">
    <property type="protein sequence ID" value="SUH18428.1"/>
    <property type="molecule type" value="Genomic_DNA"/>
</dbReference>
<protein>
    <submittedName>
        <fullName evidence="2">Maltose operon periplasmic protein</fullName>
    </submittedName>
</protein>
<evidence type="ECO:0000313" key="2">
    <source>
        <dbReference type="EMBL" id="SUH18428.1"/>
    </source>
</evidence>
<proteinExistence type="predicted"/>
<gene>
    <name evidence="2" type="primary">malM_2</name>
    <name evidence="2" type="ORF">NCTC8258_06258</name>
</gene>
<organism evidence="2 3">
    <name type="scientific">Salmonella enterica I</name>
    <dbReference type="NCBI Taxonomy" id="59201"/>
    <lineage>
        <taxon>Bacteria</taxon>
        <taxon>Pseudomonadati</taxon>
        <taxon>Pseudomonadota</taxon>
        <taxon>Gammaproteobacteria</taxon>
        <taxon>Enterobacterales</taxon>
        <taxon>Enterobacteriaceae</taxon>
        <taxon>Salmonella</taxon>
    </lineage>
</organism>
<accession>A0A379WH62</accession>
<dbReference type="AlphaFoldDB" id="A0A379WH62"/>
<sequence length="101" mass="10554">MKMKKSFVALCLTAGLFASVPGISLAEVNYVPQNTSAAPAIPAAALQQLTWTPVDQSKTQSTQLATGGQRLDVAGITGPVAAYSVSGEYRRADINSDQRGQ</sequence>
<keyword evidence="1" id="KW-0732">Signal</keyword>
<feature type="chain" id="PRO_5016878913" evidence="1">
    <location>
        <begin position="27"/>
        <end position="101"/>
    </location>
</feature>
<name>A0A379WH62_SALET</name>
<dbReference type="Proteomes" id="UP000255509">
    <property type="component" value="Unassembled WGS sequence"/>
</dbReference>